<keyword evidence="2" id="KW-0611">Plant defense</keyword>
<dbReference type="GO" id="GO:0006952">
    <property type="term" value="P:defense response"/>
    <property type="evidence" value="ECO:0007669"/>
    <property type="project" value="UniProtKB-KW"/>
</dbReference>
<dbReference type="SUPFAM" id="SSF48113">
    <property type="entry name" value="Heme-dependent peroxidases"/>
    <property type="match status" value="1"/>
</dbReference>
<name>A0A2P5ETK3_TREOI</name>
<dbReference type="PANTHER" id="PTHR11903">
    <property type="entry name" value="PROSTAGLANDIN G/H SYNTHASE"/>
    <property type="match status" value="1"/>
</dbReference>
<comment type="caution">
    <text evidence="6">The sequence shown here is derived from an EMBL/GenBank/DDBJ whole genome shotgun (WGS) entry which is preliminary data.</text>
</comment>
<dbReference type="GO" id="GO:0006979">
    <property type="term" value="P:response to oxidative stress"/>
    <property type="evidence" value="ECO:0007669"/>
    <property type="project" value="InterPro"/>
</dbReference>
<dbReference type="InterPro" id="IPR050783">
    <property type="entry name" value="Oxylipin_biosynth_metab"/>
</dbReference>
<evidence type="ECO:0000256" key="2">
    <source>
        <dbReference type="ARBA" id="ARBA00022821"/>
    </source>
</evidence>
<dbReference type="Gene3D" id="1.10.640.10">
    <property type="entry name" value="Haem peroxidase domain superfamily, animal type"/>
    <property type="match status" value="1"/>
</dbReference>
<protein>
    <recommendedName>
        <fullName evidence="8">Heme peroxidase</fullName>
    </recommendedName>
</protein>
<dbReference type="InterPro" id="IPR037120">
    <property type="entry name" value="Haem_peroxidase_sf_animal"/>
</dbReference>
<dbReference type="GO" id="GO:0004601">
    <property type="term" value="F:peroxidase activity"/>
    <property type="evidence" value="ECO:0007669"/>
    <property type="project" value="InterPro"/>
</dbReference>
<keyword evidence="4" id="KW-0560">Oxidoreductase</keyword>
<evidence type="ECO:0008006" key="8">
    <source>
        <dbReference type="Google" id="ProtNLM"/>
    </source>
</evidence>
<accession>A0A2P5ETK3</accession>
<sequence>MELFAPKEVARECPLKSFKFFKTKEVPTGFYDIRSGSINIRTPWWDGSVIYGSSTEKLQQVRTFKDGKLKISEDGLLLHDQEGIPVSGDVTNIWCGLSTLQALFVKEHNAVCDALKKEYPHFDDEELYRHGRLVTSAVIAKIHTIDWT</sequence>
<dbReference type="GO" id="GO:0020037">
    <property type="term" value="F:heme binding"/>
    <property type="evidence" value="ECO:0007669"/>
    <property type="project" value="InterPro"/>
</dbReference>
<evidence type="ECO:0000256" key="4">
    <source>
        <dbReference type="ARBA" id="ARBA00023002"/>
    </source>
</evidence>
<dbReference type="InterPro" id="IPR010255">
    <property type="entry name" value="Haem_peroxidase_sf"/>
</dbReference>
<dbReference type="InterPro" id="IPR019791">
    <property type="entry name" value="Haem_peroxidase_animal"/>
</dbReference>
<keyword evidence="1" id="KW-0479">Metal-binding</keyword>
<dbReference type="PROSITE" id="PS50292">
    <property type="entry name" value="PEROXIDASE_3"/>
    <property type="match status" value="1"/>
</dbReference>
<dbReference type="GO" id="GO:0006631">
    <property type="term" value="P:fatty acid metabolic process"/>
    <property type="evidence" value="ECO:0007669"/>
    <property type="project" value="UniProtKB-ARBA"/>
</dbReference>
<keyword evidence="5" id="KW-0408">Iron</keyword>
<evidence type="ECO:0000256" key="3">
    <source>
        <dbReference type="ARBA" id="ARBA00022964"/>
    </source>
</evidence>
<evidence type="ECO:0000313" key="6">
    <source>
        <dbReference type="EMBL" id="PON88882.1"/>
    </source>
</evidence>
<dbReference type="AlphaFoldDB" id="A0A2P5ETK3"/>
<dbReference type="Pfam" id="PF03098">
    <property type="entry name" value="An_peroxidase"/>
    <property type="match status" value="1"/>
</dbReference>
<reference evidence="7" key="1">
    <citation type="submission" date="2016-06" db="EMBL/GenBank/DDBJ databases">
        <title>Parallel loss of symbiosis genes in relatives of nitrogen-fixing non-legume Parasponia.</title>
        <authorList>
            <person name="Van Velzen R."/>
            <person name="Holmer R."/>
            <person name="Bu F."/>
            <person name="Rutten L."/>
            <person name="Van Zeijl A."/>
            <person name="Liu W."/>
            <person name="Santuari L."/>
            <person name="Cao Q."/>
            <person name="Sharma T."/>
            <person name="Shen D."/>
            <person name="Roswanjaya Y."/>
            <person name="Wardhani T."/>
            <person name="Kalhor M.S."/>
            <person name="Jansen J."/>
            <person name="Van den Hoogen J."/>
            <person name="Gungor B."/>
            <person name="Hartog M."/>
            <person name="Hontelez J."/>
            <person name="Verver J."/>
            <person name="Yang W.-C."/>
            <person name="Schijlen E."/>
            <person name="Repin R."/>
            <person name="Schilthuizen M."/>
            <person name="Schranz E."/>
            <person name="Heidstra R."/>
            <person name="Miyata K."/>
            <person name="Fedorova E."/>
            <person name="Kohlen W."/>
            <person name="Bisseling T."/>
            <person name="Smit S."/>
            <person name="Geurts R."/>
        </authorList>
    </citation>
    <scope>NUCLEOTIDE SEQUENCE [LARGE SCALE GENOMIC DNA]</scope>
    <source>
        <strain evidence="7">cv. RG33-2</strain>
    </source>
</reference>
<evidence type="ECO:0000313" key="7">
    <source>
        <dbReference type="Proteomes" id="UP000237000"/>
    </source>
</evidence>
<feature type="non-terminal residue" evidence="6">
    <location>
        <position position="148"/>
    </location>
</feature>
<dbReference type="GO" id="GO:0016702">
    <property type="term" value="F:oxidoreductase activity, acting on single donors with incorporation of molecular oxygen, incorporation of two atoms of oxygen"/>
    <property type="evidence" value="ECO:0007669"/>
    <property type="project" value="TreeGrafter"/>
</dbReference>
<dbReference type="OrthoDB" id="1710331at2759"/>
<keyword evidence="7" id="KW-1185">Reference proteome</keyword>
<dbReference type="STRING" id="63057.A0A2P5ETK3"/>
<proteinExistence type="predicted"/>
<organism evidence="6 7">
    <name type="scientific">Trema orientale</name>
    <name type="common">Charcoal tree</name>
    <name type="synonym">Celtis orientalis</name>
    <dbReference type="NCBI Taxonomy" id="63057"/>
    <lineage>
        <taxon>Eukaryota</taxon>
        <taxon>Viridiplantae</taxon>
        <taxon>Streptophyta</taxon>
        <taxon>Embryophyta</taxon>
        <taxon>Tracheophyta</taxon>
        <taxon>Spermatophyta</taxon>
        <taxon>Magnoliopsida</taxon>
        <taxon>eudicotyledons</taxon>
        <taxon>Gunneridae</taxon>
        <taxon>Pentapetalae</taxon>
        <taxon>rosids</taxon>
        <taxon>fabids</taxon>
        <taxon>Rosales</taxon>
        <taxon>Cannabaceae</taxon>
        <taxon>Trema</taxon>
    </lineage>
</organism>
<dbReference type="GO" id="GO:0046872">
    <property type="term" value="F:metal ion binding"/>
    <property type="evidence" value="ECO:0007669"/>
    <property type="project" value="UniProtKB-KW"/>
</dbReference>
<evidence type="ECO:0000256" key="5">
    <source>
        <dbReference type="ARBA" id="ARBA00023004"/>
    </source>
</evidence>
<dbReference type="PANTHER" id="PTHR11903:SF11">
    <property type="entry name" value="ALPHA-DIOXYGENASE 1"/>
    <property type="match status" value="1"/>
</dbReference>
<keyword evidence="3" id="KW-0223">Dioxygenase</keyword>
<dbReference type="Proteomes" id="UP000237000">
    <property type="component" value="Unassembled WGS sequence"/>
</dbReference>
<dbReference type="InParanoid" id="A0A2P5ETK3"/>
<evidence type="ECO:0000256" key="1">
    <source>
        <dbReference type="ARBA" id="ARBA00022723"/>
    </source>
</evidence>
<dbReference type="EMBL" id="JXTC01000100">
    <property type="protein sequence ID" value="PON88882.1"/>
    <property type="molecule type" value="Genomic_DNA"/>
</dbReference>
<gene>
    <name evidence="6" type="ORF">TorRG33x02_152650</name>
</gene>